<organism evidence="5 6">
    <name type="scientific">Verticillium longisporum</name>
    <name type="common">Verticillium dahliae var. longisporum</name>
    <dbReference type="NCBI Taxonomy" id="100787"/>
    <lineage>
        <taxon>Eukaryota</taxon>
        <taxon>Fungi</taxon>
        <taxon>Dikarya</taxon>
        <taxon>Ascomycota</taxon>
        <taxon>Pezizomycotina</taxon>
        <taxon>Sordariomycetes</taxon>
        <taxon>Hypocreomycetidae</taxon>
        <taxon>Glomerellales</taxon>
        <taxon>Plectosphaerellaceae</taxon>
        <taxon>Verticillium</taxon>
    </lineage>
</organism>
<dbReference type="InterPro" id="IPR005103">
    <property type="entry name" value="AA9_LPMO"/>
</dbReference>
<name>A0A0G4KF49_VERLO</name>
<proteinExistence type="inferred from homology"/>
<dbReference type="GO" id="GO:0016491">
    <property type="term" value="F:oxidoreductase activity"/>
    <property type="evidence" value="ECO:0007669"/>
    <property type="project" value="InterPro"/>
</dbReference>
<gene>
    <name evidence="5" type="ORF">BN1708_009264</name>
</gene>
<dbReference type="Proteomes" id="UP000044602">
    <property type="component" value="Unassembled WGS sequence"/>
</dbReference>
<evidence type="ECO:0000259" key="4">
    <source>
        <dbReference type="Pfam" id="PF07992"/>
    </source>
</evidence>
<evidence type="ECO:0000313" key="6">
    <source>
        <dbReference type="Proteomes" id="UP000044602"/>
    </source>
</evidence>
<dbReference type="InterPro" id="IPR036188">
    <property type="entry name" value="FAD/NAD-bd_sf"/>
</dbReference>
<dbReference type="Pfam" id="PF03443">
    <property type="entry name" value="AA9"/>
    <property type="match status" value="1"/>
</dbReference>
<sequence>MKTAVVLGLLAPFAFGNLNRGSSADWEFVRETANNPVSNPIEDVSSPLLGCYEKVGRPVSDVQTVAPGTRIRFLSSAPIGHPGPVLFYLARVPDGQDVNSWTSTGNVWFKVDQYGNTPGMNNQFAVEMTEISTIIPASLRPGNYLLRAEHIALHSYQKPQFSLACAQLQVTGSGPDFPESFVSFPGAYKADDAGLLFDIYTSTTNPYPYPGPAPDKMGEQFAASEPFTIKDEPIENLRPLKVIVIGAGFSGIYTTIRLSQRLKNVKIQTYEQNEETAGVWWMNRYPGIACDIPSYSYQFSFAPTPNWSSLYAPGPEIRAYMQGVAQKYGANRFIKTSHAVESCVWNARQRQWQVKVQDLKSGLVFEETADLVISAKGGLNQIKWPKVKGIEDYQGKLMHSAAWDESVDLRNKRVGVIGNGSSAIQIVPAIQKLDGIKVWNFARSPTWVSTSFGDLAMTKMGMDPKINIFPEEHKKRVTDDPELFHKLRKTLEEEASKKYRFALRGSEEQAIALEKFTNHMKEQLKGRPDLYEAIIPTFAPGCRRLTPGPGYLEALKEKNVTFTNTPIQQLTSTGLKLQTGEQVDLDAIVCATGFDVQAAPSFSVTGRNGVTLQERWSPHPETYLAIAVDGFPNFFLIGGPNSGLGSGSLLSVLEGQADYAVKMIRKLQKEDYATCEIRPELVADFSRYIDEYFKQTVYTEDCSSWYRSYDKGDRIVGLWPGSSLHCLEALRAPRWEDFVFESVEPKGNLLRWLGSGTSLTLSDGDSAWYIDPRYVDVPEEGRPEEAQVYHQRPFSH</sequence>
<keyword evidence="6" id="KW-1185">Reference proteome</keyword>
<dbReference type="Gene3D" id="3.50.50.60">
    <property type="entry name" value="FAD/NAD(P)-binding domain"/>
    <property type="match status" value="2"/>
</dbReference>
<dbReference type="Gene3D" id="2.70.50.70">
    <property type="match status" value="1"/>
</dbReference>
<evidence type="ECO:0000256" key="2">
    <source>
        <dbReference type="SAM" id="SignalP"/>
    </source>
</evidence>
<dbReference type="EMBL" id="CVQH01000669">
    <property type="protein sequence ID" value="CRJ88441.1"/>
    <property type="molecule type" value="Genomic_DNA"/>
</dbReference>
<comment type="similarity">
    <text evidence="1">Belongs to the FAD-binding monooxygenase family.</text>
</comment>
<feature type="chain" id="PRO_5002565456" evidence="2">
    <location>
        <begin position="17"/>
        <end position="796"/>
    </location>
</feature>
<accession>A0A0G4KF49</accession>
<keyword evidence="2" id="KW-0732">Signal</keyword>
<dbReference type="CDD" id="cd21175">
    <property type="entry name" value="LPMO_AA9"/>
    <property type="match status" value="1"/>
</dbReference>
<evidence type="ECO:0000259" key="3">
    <source>
        <dbReference type="Pfam" id="PF03443"/>
    </source>
</evidence>
<dbReference type="PANTHER" id="PTHR42877:SF7">
    <property type="entry name" value="FLAVIN-BINDING MONOOXYGENASE-RELATED"/>
    <property type="match status" value="1"/>
</dbReference>
<reference evidence="6" key="1">
    <citation type="submission" date="2015-05" db="EMBL/GenBank/DDBJ databases">
        <authorList>
            <person name="Fogelqvist Johan"/>
        </authorList>
    </citation>
    <scope>NUCLEOTIDE SEQUENCE [LARGE SCALE GENOMIC DNA]</scope>
</reference>
<dbReference type="Pfam" id="PF07992">
    <property type="entry name" value="Pyr_redox_2"/>
    <property type="match status" value="1"/>
</dbReference>
<dbReference type="InterPro" id="IPR023753">
    <property type="entry name" value="FAD/NAD-binding_dom"/>
</dbReference>
<evidence type="ECO:0000313" key="5">
    <source>
        <dbReference type="EMBL" id="CRJ88441.1"/>
    </source>
</evidence>
<evidence type="ECO:0000256" key="1">
    <source>
        <dbReference type="ARBA" id="ARBA00010139"/>
    </source>
</evidence>
<feature type="signal peptide" evidence="2">
    <location>
        <begin position="1"/>
        <end position="16"/>
    </location>
</feature>
<dbReference type="AlphaFoldDB" id="A0A0G4KF49"/>
<protein>
    <submittedName>
        <fullName evidence="5">Uncharacterized protein</fullName>
    </submittedName>
</protein>
<feature type="domain" description="Auxiliary Activity family 9 catalytic" evidence="3">
    <location>
        <begin position="23"/>
        <end position="205"/>
    </location>
</feature>
<dbReference type="SUPFAM" id="SSF51905">
    <property type="entry name" value="FAD/NAD(P)-binding domain"/>
    <property type="match status" value="3"/>
</dbReference>
<dbReference type="InterPro" id="IPR051209">
    <property type="entry name" value="FAD-bind_Monooxygenase_sf"/>
</dbReference>
<dbReference type="STRING" id="100787.A0A0G4KF49"/>
<feature type="domain" description="FAD/NAD(P)-binding" evidence="4">
    <location>
        <begin position="241"/>
        <end position="494"/>
    </location>
</feature>
<dbReference type="PANTHER" id="PTHR42877">
    <property type="entry name" value="L-ORNITHINE N(5)-MONOOXYGENASE-RELATED"/>
    <property type="match status" value="1"/>
</dbReference>